<keyword evidence="2" id="KW-1003">Cell membrane</keyword>
<dbReference type="Proteomes" id="UP001620461">
    <property type="component" value="Unassembled WGS sequence"/>
</dbReference>
<evidence type="ECO:0008006" key="9">
    <source>
        <dbReference type="Google" id="ProtNLM"/>
    </source>
</evidence>
<comment type="caution">
    <text evidence="7">The sequence shown here is derived from an EMBL/GenBank/DDBJ whole genome shotgun (WGS) entry which is preliminary data.</text>
</comment>
<feature type="transmembrane region" description="Helical" evidence="6">
    <location>
        <begin position="55"/>
        <end position="76"/>
    </location>
</feature>
<organism evidence="7 8">
    <name type="scientific">Dyella jejuensis</name>
    <dbReference type="NCBI Taxonomy" id="1432009"/>
    <lineage>
        <taxon>Bacteria</taxon>
        <taxon>Pseudomonadati</taxon>
        <taxon>Pseudomonadota</taxon>
        <taxon>Gammaproteobacteria</taxon>
        <taxon>Lysobacterales</taxon>
        <taxon>Rhodanobacteraceae</taxon>
        <taxon>Dyella</taxon>
    </lineage>
</organism>
<dbReference type="RefSeq" id="WP_404547135.1">
    <property type="nucleotide sequence ID" value="NZ_JADIKJ010000010.1"/>
</dbReference>
<keyword evidence="4 6" id="KW-1133">Transmembrane helix</keyword>
<reference evidence="7 8" key="1">
    <citation type="submission" date="2020-10" db="EMBL/GenBank/DDBJ databases">
        <title>Phylogeny of dyella-like bacteria.</title>
        <authorList>
            <person name="Fu J."/>
        </authorList>
    </citation>
    <scope>NUCLEOTIDE SEQUENCE [LARGE SCALE GENOMIC DNA]</scope>
    <source>
        <strain evidence="7 8">JP1</strain>
    </source>
</reference>
<keyword evidence="8" id="KW-1185">Reference proteome</keyword>
<proteinExistence type="predicted"/>
<feature type="transmembrane region" description="Helical" evidence="6">
    <location>
        <begin position="30"/>
        <end position="48"/>
    </location>
</feature>
<dbReference type="EMBL" id="JADIKJ010000010">
    <property type="protein sequence ID" value="MFK2900649.1"/>
    <property type="molecule type" value="Genomic_DNA"/>
</dbReference>
<evidence type="ECO:0000256" key="2">
    <source>
        <dbReference type="ARBA" id="ARBA00022475"/>
    </source>
</evidence>
<evidence type="ECO:0000256" key="5">
    <source>
        <dbReference type="ARBA" id="ARBA00023136"/>
    </source>
</evidence>
<evidence type="ECO:0000256" key="6">
    <source>
        <dbReference type="SAM" id="Phobius"/>
    </source>
</evidence>
<evidence type="ECO:0000313" key="8">
    <source>
        <dbReference type="Proteomes" id="UP001620461"/>
    </source>
</evidence>
<accession>A0ABW8JHS2</accession>
<name>A0ABW8JHS2_9GAMM</name>
<keyword evidence="5 6" id="KW-0472">Membrane</keyword>
<dbReference type="InterPro" id="IPR007208">
    <property type="entry name" value="MrpF/PhaF-like"/>
</dbReference>
<evidence type="ECO:0000256" key="1">
    <source>
        <dbReference type="ARBA" id="ARBA00004651"/>
    </source>
</evidence>
<keyword evidence="3 6" id="KW-0812">Transmembrane</keyword>
<dbReference type="Pfam" id="PF04066">
    <property type="entry name" value="MrpF_PhaF"/>
    <property type="match status" value="1"/>
</dbReference>
<evidence type="ECO:0000256" key="3">
    <source>
        <dbReference type="ARBA" id="ARBA00022692"/>
    </source>
</evidence>
<protein>
    <recommendedName>
        <fullName evidence="9">Multiple resistance and pH regulation protein F</fullName>
    </recommendedName>
</protein>
<evidence type="ECO:0000313" key="7">
    <source>
        <dbReference type="EMBL" id="MFK2900649.1"/>
    </source>
</evidence>
<evidence type="ECO:0000256" key="4">
    <source>
        <dbReference type="ARBA" id="ARBA00022989"/>
    </source>
</evidence>
<gene>
    <name evidence="7" type="ORF">ISP15_09900</name>
</gene>
<sequence>MYWIAILALLPPLVAGLLLARGGPTRTRPLVLQFISCIVAMVLVLIALAMQQPSYIDLALTLTLLGLPGTLAYTLYMERWL</sequence>
<comment type="subcellular location">
    <subcellularLocation>
        <location evidence="1">Cell membrane</location>
        <topology evidence="1">Multi-pass membrane protein</topology>
    </subcellularLocation>
</comment>